<feature type="non-terminal residue" evidence="1">
    <location>
        <position position="1"/>
    </location>
</feature>
<dbReference type="Proteomes" id="UP000265618">
    <property type="component" value="Unassembled WGS sequence"/>
</dbReference>
<name>A0A9K3GR77_9EUKA</name>
<keyword evidence="2" id="KW-1185">Reference proteome</keyword>
<comment type="caution">
    <text evidence="1">The sequence shown here is derived from an EMBL/GenBank/DDBJ whole genome shotgun (WGS) entry which is preliminary data.</text>
</comment>
<gene>
    <name evidence="1" type="ORF">KIPB_017215</name>
</gene>
<reference evidence="1 2" key="1">
    <citation type="journal article" date="2018" name="PLoS ONE">
        <title>The draft genome of Kipferlia bialata reveals reductive genome evolution in fornicate parasites.</title>
        <authorList>
            <person name="Tanifuji G."/>
            <person name="Takabayashi S."/>
            <person name="Kume K."/>
            <person name="Takagi M."/>
            <person name="Nakayama T."/>
            <person name="Kamikawa R."/>
            <person name="Inagaki Y."/>
            <person name="Hashimoto T."/>
        </authorList>
    </citation>
    <scope>NUCLEOTIDE SEQUENCE [LARGE SCALE GENOMIC DNA]</scope>
    <source>
        <strain evidence="1">NY0173</strain>
    </source>
</reference>
<organism evidence="1 2">
    <name type="scientific">Kipferlia bialata</name>
    <dbReference type="NCBI Taxonomy" id="797122"/>
    <lineage>
        <taxon>Eukaryota</taxon>
        <taxon>Metamonada</taxon>
        <taxon>Carpediemonas-like organisms</taxon>
        <taxon>Kipferlia</taxon>
    </lineage>
</organism>
<protein>
    <submittedName>
        <fullName evidence="1">Uncharacterized protein</fullName>
    </submittedName>
</protein>
<dbReference type="EMBL" id="BDIP01011284">
    <property type="protein sequence ID" value="GIQ93044.1"/>
    <property type="molecule type" value="Genomic_DNA"/>
</dbReference>
<evidence type="ECO:0000313" key="2">
    <source>
        <dbReference type="Proteomes" id="UP000265618"/>
    </source>
</evidence>
<accession>A0A9K3GR77</accession>
<sequence length="18" mass="1985">MDEGLLPEPEKTGDGYPH</sequence>
<dbReference type="AlphaFoldDB" id="A0A9K3GR77"/>
<proteinExistence type="predicted"/>
<evidence type="ECO:0000313" key="1">
    <source>
        <dbReference type="EMBL" id="GIQ93044.1"/>
    </source>
</evidence>